<keyword evidence="1" id="KW-1133">Transmembrane helix</keyword>
<gene>
    <name evidence="2" type="ORF">A2765_02280</name>
</gene>
<name>A0A1F6DBZ0_9BACT</name>
<keyword evidence="1" id="KW-0472">Membrane</keyword>
<proteinExistence type="predicted"/>
<dbReference type="AlphaFoldDB" id="A0A1F6DBZ0"/>
<evidence type="ECO:0000313" key="3">
    <source>
        <dbReference type="Proteomes" id="UP000176377"/>
    </source>
</evidence>
<dbReference type="Proteomes" id="UP000176377">
    <property type="component" value="Unassembled WGS sequence"/>
</dbReference>
<dbReference type="EMBL" id="MFLA01000032">
    <property type="protein sequence ID" value="OGG58532.1"/>
    <property type="molecule type" value="Genomic_DNA"/>
</dbReference>
<protein>
    <submittedName>
        <fullName evidence="2">Uncharacterized protein</fullName>
    </submittedName>
</protein>
<evidence type="ECO:0000256" key="1">
    <source>
        <dbReference type="SAM" id="Phobius"/>
    </source>
</evidence>
<feature type="transmembrane region" description="Helical" evidence="1">
    <location>
        <begin position="84"/>
        <end position="107"/>
    </location>
</feature>
<organism evidence="2 3">
    <name type="scientific">Candidatus Kaiserbacteria bacterium RIFCSPHIGHO2_01_FULL_56_24</name>
    <dbReference type="NCBI Taxonomy" id="1798487"/>
    <lineage>
        <taxon>Bacteria</taxon>
        <taxon>Candidatus Kaiseribacteriota</taxon>
    </lineage>
</organism>
<sequence>MNSGRYGRRTFRRFVAGMFALRKGVRSEASQGRRLLVPRRGRAHFQQEMMRDGENCSFPRGEEQRSVENREVLKNKGRRLYSRGASSIAITAALSLAILIAAVGSYIGEKAQTRKAITIDLSQEHEPAEPARYAELADADNNGVPDWRDELMRGGVAISTSSPATSTASTDPVTGAGTSMVSSLISGYLSLKQYDAYTPARGEKLADTIASGFRAPTIFVPHPASELDIDADVSQKRVLQYRSDMRTALAPMVDLDAEPEFSLFARFIATGDASWLDKLSAVTAKYREAEGNMLKVRVPASAADTHLRAVNALGEFTETLERLVRFSKDPLALLALLRTYNEDEREFLLAFDALAKFYVQNVSNK</sequence>
<evidence type="ECO:0000313" key="2">
    <source>
        <dbReference type="EMBL" id="OGG58532.1"/>
    </source>
</evidence>
<comment type="caution">
    <text evidence="2">The sequence shown here is derived from an EMBL/GenBank/DDBJ whole genome shotgun (WGS) entry which is preliminary data.</text>
</comment>
<keyword evidence="1" id="KW-0812">Transmembrane</keyword>
<accession>A0A1F6DBZ0</accession>
<reference evidence="2 3" key="1">
    <citation type="journal article" date="2016" name="Nat. Commun.">
        <title>Thousands of microbial genomes shed light on interconnected biogeochemical processes in an aquifer system.</title>
        <authorList>
            <person name="Anantharaman K."/>
            <person name="Brown C.T."/>
            <person name="Hug L.A."/>
            <person name="Sharon I."/>
            <person name="Castelle C.J."/>
            <person name="Probst A.J."/>
            <person name="Thomas B.C."/>
            <person name="Singh A."/>
            <person name="Wilkins M.J."/>
            <person name="Karaoz U."/>
            <person name="Brodie E.L."/>
            <person name="Williams K.H."/>
            <person name="Hubbard S.S."/>
            <person name="Banfield J.F."/>
        </authorList>
    </citation>
    <scope>NUCLEOTIDE SEQUENCE [LARGE SCALE GENOMIC DNA]</scope>
</reference>